<evidence type="ECO:0000259" key="2">
    <source>
        <dbReference type="Pfam" id="PF20033"/>
    </source>
</evidence>
<keyword evidence="1" id="KW-0732">Signal</keyword>
<dbReference type="InterPro" id="IPR045497">
    <property type="entry name" value="DUF6438"/>
</dbReference>
<sequence length="169" mass="19392">MMKYLTALTLLLLIDINLYCQNTSQWNPDNFSFSELTFHSTACNGTCPQVSLHLRKDKLIEVSRKIYKSKGVVDSSLSGNFIGVLDNKNYNSVLILLSTINWDTLSFSNSWCCDAPIKTILISYNGKYKKFKSMTPPEITYELFDDLIKLASKIKLTKYNKPLDFEDYN</sequence>
<dbReference type="KEGG" id="pgin:FRZ67_19585"/>
<evidence type="ECO:0000256" key="1">
    <source>
        <dbReference type="SAM" id="SignalP"/>
    </source>
</evidence>
<keyword evidence="4" id="KW-1185">Reference proteome</keyword>
<dbReference type="OrthoDB" id="7172369at2"/>
<accession>A0A5B8VFS0</accession>
<dbReference type="RefSeq" id="WP_147192273.1">
    <property type="nucleotide sequence ID" value="NZ_CP042435.1"/>
</dbReference>
<dbReference type="Proteomes" id="UP000321533">
    <property type="component" value="Chromosome"/>
</dbReference>
<evidence type="ECO:0000313" key="3">
    <source>
        <dbReference type="EMBL" id="QEC69396.1"/>
    </source>
</evidence>
<feature type="signal peptide" evidence="1">
    <location>
        <begin position="1"/>
        <end position="20"/>
    </location>
</feature>
<reference evidence="3 4" key="1">
    <citation type="journal article" date="2016" name="Int. J. Syst. Evol. Microbiol.">
        <title>Panacibacter ginsenosidivorans gen. nov., sp. nov., with ginsenoside converting activity isolated from soil of a ginseng field.</title>
        <authorList>
            <person name="Siddiqi M.Z."/>
            <person name="Muhammad Shafi S."/>
            <person name="Choi K.D."/>
            <person name="Im W.T."/>
        </authorList>
    </citation>
    <scope>NUCLEOTIDE SEQUENCE [LARGE SCALE GENOMIC DNA]</scope>
    <source>
        <strain evidence="3 4">Gsoil1550</strain>
    </source>
</reference>
<feature type="chain" id="PRO_5022784006" description="DUF6438 domain-containing protein" evidence="1">
    <location>
        <begin position="21"/>
        <end position="169"/>
    </location>
</feature>
<protein>
    <recommendedName>
        <fullName evidence="2">DUF6438 domain-containing protein</fullName>
    </recommendedName>
</protein>
<proteinExistence type="predicted"/>
<dbReference type="Pfam" id="PF20033">
    <property type="entry name" value="DUF6438"/>
    <property type="match status" value="1"/>
</dbReference>
<evidence type="ECO:0000313" key="4">
    <source>
        <dbReference type="Proteomes" id="UP000321533"/>
    </source>
</evidence>
<organism evidence="3 4">
    <name type="scientific">Panacibacter ginsenosidivorans</name>
    <dbReference type="NCBI Taxonomy" id="1813871"/>
    <lineage>
        <taxon>Bacteria</taxon>
        <taxon>Pseudomonadati</taxon>
        <taxon>Bacteroidota</taxon>
        <taxon>Chitinophagia</taxon>
        <taxon>Chitinophagales</taxon>
        <taxon>Chitinophagaceae</taxon>
        <taxon>Panacibacter</taxon>
    </lineage>
</organism>
<dbReference type="AlphaFoldDB" id="A0A5B8VFS0"/>
<gene>
    <name evidence="3" type="ORF">FRZ67_19585</name>
</gene>
<name>A0A5B8VFS0_9BACT</name>
<dbReference type="EMBL" id="CP042435">
    <property type="protein sequence ID" value="QEC69396.1"/>
    <property type="molecule type" value="Genomic_DNA"/>
</dbReference>
<feature type="domain" description="DUF6438" evidence="2">
    <location>
        <begin position="35"/>
        <end position="135"/>
    </location>
</feature>